<reference evidence="1 2" key="1">
    <citation type="submission" date="2015-07" db="EMBL/GenBank/DDBJ databases">
        <title>The genome of Eufriesea mexicana.</title>
        <authorList>
            <person name="Pan H."/>
            <person name="Kapheim K."/>
        </authorList>
    </citation>
    <scope>NUCLEOTIDE SEQUENCE [LARGE SCALE GENOMIC DNA]</scope>
    <source>
        <strain evidence="1">0111107269</strain>
        <tissue evidence="1">Whole body</tissue>
    </source>
</reference>
<keyword evidence="2" id="KW-1185">Reference proteome</keyword>
<dbReference type="EMBL" id="KQ764687">
    <property type="protein sequence ID" value="OAD54452.1"/>
    <property type="molecule type" value="Genomic_DNA"/>
</dbReference>
<gene>
    <name evidence="1" type="ORF">WN48_07815</name>
</gene>
<name>A0A310SJ58_9HYME</name>
<dbReference type="AlphaFoldDB" id="A0A310SJ58"/>
<evidence type="ECO:0000313" key="1">
    <source>
        <dbReference type="EMBL" id="OAD54452.1"/>
    </source>
</evidence>
<evidence type="ECO:0000313" key="2">
    <source>
        <dbReference type="Proteomes" id="UP000250275"/>
    </source>
</evidence>
<proteinExistence type="predicted"/>
<organism evidence="1 2">
    <name type="scientific">Eufriesea mexicana</name>
    <dbReference type="NCBI Taxonomy" id="516756"/>
    <lineage>
        <taxon>Eukaryota</taxon>
        <taxon>Metazoa</taxon>
        <taxon>Ecdysozoa</taxon>
        <taxon>Arthropoda</taxon>
        <taxon>Hexapoda</taxon>
        <taxon>Insecta</taxon>
        <taxon>Pterygota</taxon>
        <taxon>Neoptera</taxon>
        <taxon>Endopterygota</taxon>
        <taxon>Hymenoptera</taxon>
        <taxon>Apocrita</taxon>
        <taxon>Aculeata</taxon>
        <taxon>Apoidea</taxon>
        <taxon>Anthophila</taxon>
        <taxon>Apidae</taxon>
        <taxon>Eufriesea</taxon>
    </lineage>
</organism>
<accession>A0A310SJ58</accession>
<sequence>MEYLGLENCNGVLENWCMGLARYQCIDRLEYEKIERSQDRVQKDQKDWKTIEDKAAVRKEIRSPLYKYLSRVSTWLKGYMLDHLDLRLVSGISLSPSGFRLFRGALARTVSIVKIENEERGTALIPVTRVEISSRDFEASLGVVYLTDKKAFD</sequence>
<protein>
    <submittedName>
        <fullName evidence="1">Uncharacterized protein</fullName>
    </submittedName>
</protein>
<dbReference type="Proteomes" id="UP000250275">
    <property type="component" value="Unassembled WGS sequence"/>
</dbReference>